<protein>
    <recommendedName>
        <fullName evidence="3">BTB domain-containing protein</fullName>
    </recommendedName>
</protein>
<sequence length="303" mass="34001">MLYSVPRAPFERQSSAFTGKSLTEDDPLILVDVKVADFDHFLSILYPSEYGVYTATSVEEWTSILHLAIRWGFESIKNLSIERLSPIASDIDKIVLGRQYAIDEWLGDAYLAICSREECLSKEEGRRMQVDDIIEISAIRHQFGLGALSKVVLPLSIGEVRVRFGLLDSDPAVASMLNLTPSAAGIDTAIRPEPEKPSEKADLLELKKAREEAALELAEWVKDREITERALRAFADSSQNPLYAEADQNEKNEFFYTASRLKDQLEGAKCALQARARETDEADRKQKINNFIASYKAANSELH</sequence>
<evidence type="ECO:0000313" key="1">
    <source>
        <dbReference type="EMBL" id="KZP08639.1"/>
    </source>
</evidence>
<proteinExistence type="predicted"/>
<evidence type="ECO:0000313" key="2">
    <source>
        <dbReference type="Proteomes" id="UP000076532"/>
    </source>
</evidence>
<dbReference type="OrthoDB" id="2367075at2759"/>
<name>A0A165XKN8_9AGAM</name>
<dbReference type="Proteomes" id="UP000076532">
    <property type="component" value="Unassembled WGS sequence"/>
</dbReference>
<evidence type="ECO:0008006" key="3">
    <source>
        <dbReference type="Google" id="ProtNLM"/>
    </source>
</evidence>
<organism evidence="1 2">
    <name type="scientific">Athelia psychrophila</name>
    <dbReference type="NCBI Taxonomy" id="1759441"/>
    <lineage>
        <taxon>Eukaryota</taxon>
        <taxon>Fungi</taxon>
        <taxon>Dikarya</taxon>
        <taxon>Basidiomycota</taxon>
        <taxon>Agaricomycotina</taxon>
        <taxon>Agaricomycetes</taxon>
        <taxon>Agaricomycetidae</taxon>
        <taxon>Atheliales</taxon>
        <taxon>Atheliaceae</taxon>
        <taxon>Athelia</taxon>
    </lineage>
</organism>
<dbReference type="AlphaFoldDB" id="A0A165XKN8"/>
<reference evidence="1 2" key="1">
    <citation type="journal article" date="2016" name="Mol. Biol. Evol.">
        <title>Comparative Genomics of Early-Diverging Mushroom-Forming Fungi Provides Insights into the Origins of Lignocellulose Decay Capabilities.</title>
        <authorList>
            <person name="Nagy L.G."/>
            <person name="Riley R."/>
            <person name="Tritt A."/>
            <person name="Adam C."/>
            <person name="Daum C."/>
            <person name="Floudas D."/>
            <person name="Sun H."/>
            <person name="Yadav J.S."/>
            <person name="Pangilinan J."/>
            <person name="Larsson K.H."/>
            <person name="Matsuura K."/>
            <person name="Barry K."/>
            <person name="Labutti K."/>
            <person name="Kuo R."/>
            <person name="Ohm R.A."/>
            <person name="Bhattacharya S.S."/>
            <person name="Shirouzu T."/>
            <person name="Yoshinaga Y."/>
            <person name="Martin F.M."/>
            <person name="Grigoriev I.V."/>
            <person name="Hibbett D.S."/>
        </authorList>
    </citation>
    <scope>NUCLEOTIDE SEQUENCE [LARGE SCALE GENOMIC DNA]</scope>
    <source>
        <strain evidence="1 2">CBS 109695</strain>
    </source>
</reference>
<gene>
    <name evidence="1" type="ORF">FIBSPDRAFT_802855</name>
</gene>
<keyword evidence="2" id="KW-1185">Reference proteome</keyword>
<dbReference type="EMBL" id="KV417717">
    <property type="protein sequence ID" value="KZP08639.1"/>
    <property type="molecule type" value="Genomic_DNA"/>
</dbReference>
<accession>A0A165XKN8</accession>